<dbReference type="PROSITE" id="PS50005">
    <property type="entry name" value="TPR"/>
    <property type="match status" value="1"/>
</dbReference>
<dbReference type="RefSeq" id="WP_090170483.1">
    <property type="nucleotide sequence ID" value="NZ_FOFB01000019.1"/>
</dbReference>
<dbReference type="InParanoid" id="A0A1H9K2B6"/>
<feature type="repeat" description="TPR" evidence="1">
    <location>
        <begin position="452"/>
        <end position="485"/>
    </location>
</feature>
<proteinExistence type="predicted"/>
<dbReference type="SUPFAM" id="SSF48452">
    <property type="entry name" value="TPR-like"/>
    <property type="match status" value="1"/>
</dbReference>
<evidence type="ECO:0000313" key="3">
    <source>
        <dbReference type="EMBL" id="SEQ93244.1"/>
    </source>
</evidence>
<gene>
    <name evidence="3" type="ORF">SAMN05444359_11954</name>
</gene>
<reference evidence="4" key="1">
    <citation type="submission" date="2016-10" db="EMBL/GenBank/DDBJ databases">
        <authorList>
            <person name="Varghese N."/>
            <person name="Submissions S."/>
        </authorList>
    </citation>
    <scope>NUCLEOTIDE SEQUENCE [LARGE SCALE GENOMIC DNA]</scope>
    <source>
        <strain evidence="4">DSM 24740</strain>
    </source>
</reference>
<evidence type="ECO:0008006" key="5">
    <source>
        <dbReference type="Google" id="ProtNLM"/>
    </source>
</evidence>
<protein>
    <recommendedName>
        <fullName evidence="5">Tetratricopeptide repeat-containing protein</fullName>
    </recommendedName>
</protein>
<feature type="signal peptide" evidence="2">
    <location>
        <begin position="1"/>
        <end position="18"/>
    </location>
</feature>
<feature type="chain" id="PRO_5011520224" description="Tetratricopeptide repeat-containing protein" evidence="2">
    <location>
        <begin position="19"/>
        <end position="498"/>
    </location>
</feature>
<dbReference type="OrthoDB" id="1490740at2"/>
<dbReference type="InterPro" id="IPR011990">
    <property type="entry name" value="TPR-like_helical_dom_sf"/>
</dbReference>
<evidence type="ECO:0000256" key="2">
    <source>
        <dbReference type="SAM" id="SignalP"/>
    </source>
</evidence>
<dbReference type="EMBL" id="FOFB01000019">
    <property type="protein sequence ID" value="SEQ93244.1"/>
    <property type="molecule type" value="Genomic_DNA"/>
</dbReference>
<accession>A0A1H9K2B6</accession>
<evidence type="ECO:0000256" key="1">
    <source>
        <dbReference type="PROSITE-ProRule" id="PRU00339"/>
    </source>
</evidence>
<sequence length="498" mass="57637">MRFLFSVILLAFCSSLFANDLTARLRLLLPGEEPGTVNTRQFLYQRVNQLLLTLEEEDKVDRKSVKKKISRIESRLRKDLFRTYNSNADLADAFRVGSYNDATAAVLTALAYEHFELDYDGYVDHWEAYLIVDPEGRKEVIRRPGSRKRKEGEEATFRKEYLSMVGTTMEVDFTGADQAGMDKKFEEYFYDSSNKLSFGQLSAYLQFRRAQAAYTAEDYDEAIVRLEKALKREERPAFLVLKRAAELQIAARDRPEVEGDINEFFQLWAENPANRYLPAAILQHFDEQQRLLLAQGREDLATKLLGDYLSRSPAGSGEWATELGRLQRLRLLTHFHQRGRIDRAKTIADELFAETPDNETVRYVLGELVIDGLRRAGGSGAVFTEQVEAAAEKYPFIRTQDRFADLLLRELAWKVRDLYAEDRPDLASLALERFRQSLVDIPIGRERNLWTLTAFVAASNYHFRVEDYRSARQYIDEALSYSPEDPYLTHRRFVLGRY</sequence>
<dbReference type="Gene3D" id="1.25.40.10">
    <property type="entry name" value="Tetratricopeptide repeat domain"/>
    <property type="match status" value="1"/>
</dbReference>
<organism evidence="3 4">
    <name type="scientific">Neolewinella agarilytica</name>
    <dbReference type="NCBI Taxonomy" id="478744"/>
    <lineage>
        <taxon>Bacteria</taxon>
        <taxon>Pseudomonadati</taxon>
        <taxon>Bacteroidota</taxon>
        <taxon>Saprospiria</taxon>
        <taxon>Saprospirales</taxon>
        <taxon>Lewinellaceae</taxon>
        <taxon>Neolewinella</taxon>
    </lineage>
</organism>
<keyword evidence="1" id="KW-0802">TPR repeat</keyword>
<name>A0A1H9K2B6_9BACT</name>
<keyword evidence="4" id="KW-1185">Reference proteome</keyword>
<evidence type="ECO:0000313" key="4">
    <source>
        <dbReference type="Proteomes" id="UP000199021"/>
    </source>
</evidence>
<keyword evidence="2" id="KW-0732">Signal</keyword>
<dbReference type="SMART" id="SM00028">
    <property type="entry name" value="TPR"/>
    <property type="match status" value="2"/>
</dbReference>
<dbReference type="InterPro" id="IPR019734">
    <property type="entry name" value="TPR_rpt"/>
</dbReference>
<dbReference type="Proteomes" id="UP000199021">
    <property type="component" value="Unassembled WGS sequence"/>
</dbReference>
<dbReference type="AlphaFoldDB" id="A0A1H9K2B6"/>